<dbReference type="GO" id="GO:0006754">
    <property type="term" value="P:ATP biosynthetic process"/>
    <property type="evidence" value="ECO:0007669"/>
    <property type="project" value="TreeGrafter"/>
</dbReference>
<dbReference type="EMBL" id="CP017831">
    <property type="protein sequence ID" value="AOZ95601.1"/>
    <property type="molecule type" value="Genomic_DNA"/>
</dbReference>
<dbReference type="PANTHER" id="PTHR21340">
    <property type="entry name" value="DIADENOSINE 5,5-P1,P4-TETRAPHOSPHATE PYROPHOSPHOHYDROLASE MUTT"/>
    <property type="match status" value="1"/>
</dbReference>
<dbReference type="InterPro" id="IPR000086">
    <property type="entry name" value="NUDIX_hydrolase_dom"/>
</dbReference>
<dbReference type="GO" id="GO:0004081">
    <property type="term" value="F:bis(5'-nucleosyl)-tetraphosphatase (asymmetrical) activity"/>
    <property type="evidence" value="ECO:0007669"/>
    <property type="project" value="TreeGrafter"/>
</dbReference>
<dbReference type="Gene3D" id="3.90.79.10">
    <property type="entry name" value="Nucleoside Triphosphate Pyrophosphohydrolase"/>
    <property type="match status" value="2"/>
</dbReference>
<dbReference type="InterPro" id="IPR015797">
    <property type="entry name" value="NUDIX_hydrolase-like_dom_sf"/>
</dbReference>
<keyword evidence="3" id="KW-0547">Nucleotide-binding</keyword>
<dbReference type="CDD" id="cd03428">
    <property type="entry name" value="NUDIX_Ap4A_Nudt2"/>
    <property type="match status" value="1"/>
</dbReference>
<dbReference type="InterPro" id="IPR003565">
    <property type="entry name" value="Tetra_PHTase"/>
</dbReference>
<dbReference type="InterPro" id="IPR051325">
    <property type="entry name" value="Nudix_hydrolase_domain"/>
</dbReference>
<dbReference type="InterPro" id="IPR020476">
    <property type="entry name" value="Nudix_hydrolase"/>
</dbReference>
<dbReference type="GO" id="GO:0000166">
    <property type="term" value="F:nucleotide binding"/>
    <property type="evidence" value="ECO:0007669"/>
    <property type="project" value="UniProtKB-KW"/>
</dbReference>
<proteinExistence type="inferred from homology"/>
<dbReference type="KEGG" id="bhu:bhn_I0567"/>
<accession>A0A1D9NZG0</accession>
<evidence type="ECO:0000256" key="4">
    <source>
        <dbReference type="ARBA" id="ARBA00022801"/>
    </source>
</evidence>
<dbReference type="RefSeq" id="WP_236845959.1">
    <property type="nucleotide sequence ID" value="NZ_CP017831.1"/>
</dbReference>
<name>A0A1D9NZG0_9FIRM</name>
<dbReference type="SUPFAM" id="SSF55811">
    <property type="entry name" value="Nudix"/>
    <property type="match status" value="2"/>
</dbReference>
<feature type="domain" description="Nudix hydrolase" evidence="7">
    <location>
        <begin position="1"/>
        <end position="132"/>
    </location>
</feature>
<dbReference type="Pfam" id="PF00293">
    <property type="entry name" value="NUDIX"/>
    <property type="match status" value="2"/>
</dbReference>
<evidence type="ECO:0000256" key="2">
    <source>
        <dbReference type="ARBA" id="ARBA00018911"/>
    </source>
</evidence>
<dbReference type="GO" id="GO:0006167">
    <property type="term" value="P:AMP biosynthetic process"/>
    <property type="evidence" value="ECO:0007669"/>
    <property type="project" value="TreeGrafter"/>
</dbReference>
<evidence type="ECO:0000259" key="7">
    <source>
        <dbReference type="PROSITE" id="PS51462"/>
    </source>
</evidence>
<evidence type="ECO:0000313" key="9">
    <source>
        <dbReference type="Proteomes" id="UP000179284"/>
    </source>
</evidence>
<evidence type="ECO:0000313" key="8">
    <source>
        <dbReference type="EMBL" id="AOZ95601.1"/>
    </source>
</evidence>
<keyword evidence="9" id="KW-1185">Reference proteome</keyword>
<organism evidence="8 9">
    <name type="scientific">Butyrivibrio hungatei</name>
    <dbReference type="NCBI Taxonomy" id="185008"/>
    <lineage>
        <taxon>Bacteria</taxon>
        <taxon>Bacillati</taxon>
        <taxon>Bacillota</taxon>
        <taxon>Clostridia</taxon>
        <taxon>Lachnospirales</taxon>
        <taxon>Lachnospiraceae</taxon>
        <taxon>Butyrivibrio</taxon>
    </lineage>
</organism>
<dbReference type="Proteomes" id="UP000179284">
    <property type="component" value="Chromosome I"/>
</dbReference>
<dbReference type="InterPro" id="IPR020084">
    <property type="entry name" value="NUDIX_hydrolase_CS"/>
</dbReference>
<feature type="domain" description="Nudix hydrolase" evidence="7">
    <location>
        <begin position="169"/>
        <end position="296"/>
    </location>
</feature>
<dbReference type="PROSITE" id="PS00893">
    <property type="entry name" value="NUDIX_BOX"/>
    <property type="match status" value="2"/>
</dbReference>
<dbReference type="PANTHER" id="PTHR21340:SF0">
    <property type="entry name" value="BIS(5'-NUCLEOSYL)-TETRAPHOSPHATASE [ASYMMETRICAL]"/>
    <property type="match status" value="1"/>
</dbReference>
<sequence length="301" mass="34755">MIEKSCGAIVFTIRREQIFYVIVEEDSGFHSLPKGHVEEGENEEQTAIREIKEETGLELDLIQNFRMVDEYVPNERPDVTRQIVYFLAEYLDEEPCIVRPDEVRSIKVLNLEDALKTLEYDGVRNILKAADKYIKEHIKGIELWDAYNRDFTKIPGETLVRGEGIPEGQYHLVVDIAVKHVDGTYLMMQRDFKKMHGGQWEFTAGGSAFKGEEPLGAAKRELSEETGITGKIEEIGRVVQDENRSLYVIYFCETDAKKDSVVLQKGETIDFKWVSREELYSFNEYELASLRPLKMVKEKNL</sequence>
<dbReference type="AlphaFoldDB" id="A0A1D9NZG0"/>
<comment type="similarity">
    <text evidence="1 6">Belongs to the Nudix hydrolase family.</text>
</comment>
<evidence type="ECO:0000256" key="5">
    <source>
        <dbReference type="ARBA" id="ARBA00032644"/>
    </source>
</evidence>
<evidence type="ECO:0000256" key="6">
    <source>
        <dbReference type="RuleBase" id="RU003476"/>
    </source>
</evidence>
<keyword evidence="4 6" id="KW-0378">Hydrolase</keyword>
<dbReference type="PRINTS" id="PR00502">
    <property type="entry name" value="NUDIXFAMILY"/>
</dbReference>
<evidence type="ECO:0000256" key="3">
    <source>
        <dbReference type="ARBA" id="ARBA00022741"/>
    </source>
</evidence>
<dbReference type="PROSITE" id="PS51462">
    <property type="entry name" value="NUDIX"/>
    <property type="match status" value="2"/>
</dbReference>
<dbReference type="CDD" id="cd04693">
    <property type="entry name" value="NUDIX_Hydrolase"/>
    <property type="match status" value="1"/>
</dbReference>
<protein>
    <recommendedName>
        <fullName evidence="2">Bis(5'-nucleosyl)-tetraphosphatase [asymmetrical]</fullName>
    </recommendedName>
    <alternativeName>
        <fullName evidence="5">Diadenosine 5',5'''-P1,P4-tetraphosphate asymmetrical hydrolase</fullName>
    </alternativeName>
</protein>
<gene>
    <name evidence="8" type="ORF">bhn_I0567</name>
</gene>
<evidence type="ECO:0000256" key="1">
    <source>
        <dbReference type="ARBA" id="ARBA00005582"/>
    </source>
</evidence>
<reference evidence="9" key="1">
    <citation type="submission" date="2016-10" db="EMBL/GenBank/DDBJ databases">
        <title>The complete genome sequence of the rumen bacterium Butyrivibrio hungatei MB2003.</title>
        <authorList>
            <person name="Palevich N."/>
            <person name="Kelly W.J."/>
            <person name="Leahy S.C."/>
            <person name="Altermann E."/>
            <person name="Rakonjac J."/>
            <person name="Attwood G.T."/>
        </authorList>
    </citation>
    <scope>NUCLEOTIDE SEQUENCE [LARGE SCALE GENOMIC DNA]</scope>
    <source>
        <strain evidence="9">MB2003</strain>
    </source>
</reference>